<accession>A0A6J5ZK70</accession>
<dbReference type="AlphaFoldDB" id="A0A6J5ZK70"/>
<sequence length="540" mass="52769">MKLIRKHSLTALLLISSNLLFISPASAATTYSFTNASATGRTGPTQAQINTAYGSSNLSGLVTINTQGIQEWTVPATGTYSISLAGAKGGGSNGGKGARLSGDFELTQGQVLKILVGQMGISYGSNTYSGGGGGGSFVWLSSSTAEPLIAAGGGGGQGGFGRSGVNASITTAGTSGTPGAADTFGTWAGAGGTSGSAGQTYDYTSNSWDAAAGAGWKANSTTATQYSGLNQNFAYRPLNGGMGGLTFSANGDNSGGFGGGGGGGGDGASTQSVGAGGGGYSGGGNGSNDSSGDRGAGGGGGSYNSGTNQTSTAGSNSSHGYVTISVSSTPDITAPTFTSSSTFSAAENIATSATAATIRVSESATVTISYGADAARFNITRTETNTAIIKFNASPDFEAPADVGGNNVYEITLTATDTALNAGTQSITITVTNVVDTSSFNSLSLAGSATTAAFRSVVVITANVTVASRVTFRVNGIVLPGCKNKLASGSGSSFSVTCSWRPSNRGTVALTAAATPTGAGISSTTSNPVSIMVGNRTGAR</sequence>
<feature type="compositionally biased region" description="Gly residues" evidence="1">
    <location>
        <begin position="294"/>
        <end position="303"/>
    </location>
</feature>
<evidence type="ECO:0000313" key="2">
    <source>
        <dbReference type="EMBL" id="CAB4341818.1"/>
    </source>
</evidence>
<dbReference type="PANTHER" id="PTHR31535">
    <property type="match status" value="1"/>
</dbReference>
<name>A0A6J5ZK70_9ZZZZ</name>
<feature type="compositionally biased region" description="Gly residues" evidence="1">
    <location>
        <begin position="258"/>
        <end position="267"/>
    </location>
</feature>
<gene>
    <name evidence="2" type="ORF">UFOPK3775_00977</name>
</gene>
<dbReference type="Gene3D" id="2.60.40.60">
    <property type="entry name" value="Cadherins"/>
    <property type="match status" value="1"/>
</dbReference>
<protein>
    <submittedName>
        <fullName evidence="2">Unannotated protein</fullName>
    </submittedName>
</protein>
<dbReference type="PANTHER" id="PTHR31535:SF3">
    <property type="entry name" value="REGULATORY PROTEIN ZESTE"/>
    <property type="match status" value="1"/>
</dbReference>
<proteinExistence type="predicted"/>
<dbReference type="EMBL" id="CAESAK010000144">
    <property type="protein sequence ID" value="CAB4341818.1"/>
    <property type="molecule type" value="Genomic_DNA"/>
</dbReference>
<evidence type="ECO:0000256" key="1">
    <source>
        <dbReference type="SAM" id="MobiDB-lite"/>
    </source>
</evidence>
<feature type="region of interest" description="Disordered" evidence="1">
    <location>
        <begin position="258"/>
        <end position="318"/>
    </location>
</feature>
<organism evidence="2">
    <name type="scientific">freshwater metagenome</name>
    <dbReference type="NCBI Taxonomy" id="449393"/>
    <lineage>
        <taxon>unclassified sequences</taxon>
        <taxon>metagenomes</taxon>
        <taxon>ecological metagenomes</taxon>
    </lineage>
</organism>
<feature type="compositionally biased region" description="Gly residues" evidence="1">
    <location>
        <begin position="274"/>
        <end position="286"/>
    </location>
</feature>
<reference evidence="2" key="1">
    <citation type="submission" date="2020-05" db="EMBL/GenBank/DDBJ databases">
        <authorList>
            <person name="Chiriac C."/>
            <person name="Salcher M."/>
            <person name="Ghai R."/>
            <person name="Kavagutti S V."/>
        </authorList>
    </citation>
    <scope>NUCLEOTIDE SEQUENCE</scope>
</reference>